<feature type="transmembrane region" description="Helical" evidence="1">
    <location>
        <begin position="409"/>
        <end position="429"/>
    </location>
</feature>
<keyword evidence="1" id="KW-1133">Transmembrane helix</keyword>
<keyword evidence="1" id="KW-0472">Membrane</keyword>
<dbReference type="eggNOG" id="COG4485">
    <property type="taxonomic scope" value="Bacteria"/>
</dbReference>
<feature type="transmembrane region" description="Helical" evidence="1">
    <location>
        <begin position="12"/>
        <end position="31"/>
    </location>
</feature>
<feature type="transmembrane region" description="Helical" evidence="1">
    <location>
        <begin position="322"/>
        <end position="339"/>
    </location>
</feature>
<feature type="transmembrane region" description="Helical" evidence="1">
    <location>
        <begin position="828"/>
        <end position="852"/>
    </location>
</feature>
<evidence type="ECO:0000313" key="2">
    <source>
        <dbReference type="EMBL" id="SDB01658.1"/>
    </source>
</evidence>
<gene>
    <name evidence="2" type="ORF">SAMN02910293_00042</name>
</gene>
<feature type="transmembrane region" description="Helical" evidence="1">
    <location>
        <begin position="231"/>
        <end position="254"/>
    </location>
</feature>
<feature type="transmembrane region" description="Helical" evidence="1">
    <location>
        <begin position="161"/>
        <end position="180"/>
    </location>
</feature>
<accession>A0A1G5ZZL1</accession>
<evidence type="ECO:0000313" key="3">
    <source>
        <dbReference type="Proteomes" id="UP000182508"/>
    </source>
</evidence>
<feature type="transmembrane region" description="Helical" evidence="1">
    <location>
        <begin position="135"/>
        <end position="154"/>
    </location>
</feature>
<dbReference type="InterPro" id="IPR018580">
    <property type="entry name" value="Uncharacterised_YfhO"/>
</dbReference>
<evidence type="ECO:0000256" key="1">
    <source>
        <dbReference type="SAM" id="Phobius"/>
    </source>
</evidence>
<feature type="transmembrane region" description="Helical" evidence="1">
    <location>
        <begin position="383"/>
        <end position="403"/>
    </location>
</feature>
<proteinExistence type="predicted"/>
<dbReference type="PANTHER" id="PTHR38454:SF1">
    <property type="entry name" value="INTEGRAL MEMBRANE PROTEIN"/>
    <property type="match status" value="1"/>
</dbReference>
<sequence length="863" mass="97909">MPAQLTKKRLKIVCNLLSFLIPVVILFLVFLSHNIFWRSDRTVLASDGFHQYVIFAQTLRNILHGSDSIFYTFTSGLGLNFYALISYYLGSFLSPLVYFFNLTSMPDALYLFTLIKIGLIGLSTHFSLGKLYPKVNRLLVLVLSTSYALMSFSISQIEINMWLDVFILIPLIILGLNCLMLDRRGVLYYVTLTVLFIQNYYFGFMTAIFLSLYFLVKLTQDLQWKVVKRKFFDFTIVSILATLSSSIMLLPTYLDLSTHGEKFTSFTKIVSENTWYLDIFAKNIVGSYDTTKFGSIPMIYVGLLPLILALLYFTIASIDWKIRLAHALLLVFIIASFYLQPLDLLWQGMHAPNMFLHRYAWVFSTVIILLAGETLSHIKQIKLSTAGFVLTFIGVGFVLTFLFKEKYDFLSDAQFVLTFIFLLAYAILLVSQKQGYLPSKLVLIFTLVFSLSEISLNTYYQISSLNGEWFFPTREGYEKDLVDIDRLVNYTKTQNSFFYRTERLLAQTGNDSMKYNYNGISQFSSIRNTSSSSVLDRLGFKSTGTNLNLRYQNNTILMDSLFAIKYNIADSPVNKYGFSLVETSGETKLYENQFAAQLALLTKGVYKDVDFTVNTLDNQTKLINQITGLSEHYFNRLASKLISGGNQFGNRVTVDSNDLSETSVSYQVELLHDGQVYVSVPNINFTNDKIKEVEISANGHAARYTTDNAYSFFNLGYFTVGEKLNVVLTFPDNSQVSFDSPNFYELNAESYQKAMKEIAKRDVKVTTNKNTVLIDYQTDDDSSLFLTLPYDEGWSASGNGKALKISKAQSGFMKVDVKAGSGQVILTYLPVGLTLGMKLSIIGVVLFIGYALRISYLRKKSKL</sequence>
<dbReference type="Pfam" id="PF09586">
    <property type="entry name" value="YfhO"/>
    <property type="match status" value="1"/>
</dbReference>
<organism evidence="2 3">
    <name type="scientific">Streptococcus henryi</name>
    <dbReference type="NCBI Taxonomy" id="439219"/>
    <lineage>
        <taxon>Bacteria</taxon>
        <taxon>Bacillati</taxon>
        <taxon>Bacillota</taxon>
        <taxon>Bacilli</taxon>
        <taxon>Lactobacillales</taxon>
        <taxon>Streptococcaceae</taxon>
        <taxon>Streptococcus</taxon>
    </lineage>
</organism>
<feature type="transmembrane region" description="Helical" evidence="1">
    <location>
        <begin position="359"/>
        <end position="376"/>
    </location>
</feature>
<feature type="transmembrane region" description="Helical" evidence="1">
    <location>
        <begin position="296"/>
        <end position="315"/>
    </location>
</feature>
<dbReference type="STRING" id="439219.SAMN02910293_00042"/>
<dbReference type="PANTHER" id="PTHR38454">
    <property type="entry name" value="INTEGRAL MEMBRANE PROTEIN-RELATED"/>
    <property type="match status" value="1"/>
</dbReference>
<dbReference type="RefSeq" id="WP_074484886.1">
    <property type="nucleotide sequence ID" value="NZ_FMXP01000002.1"/>
</dbReference>
<feature type="transmembrane region" description="Helical" evidence="1">
    <location>
        <begin position="108"/>
        <end position="129"/>
    </location>
</feature>
<dbReference type="EMBL" id="FMXP01000002">
    <property type="protein sequence ID" value="SDB01658.1"/>
    <property type="molecule type" value="Genomic_DNA"/>
</dbReference>
<dbReference type="AlphaFoldDB" id="A0A1G5ZZL1"/>
<feature type="transmembrane region" description="Helical" evidence="1">
    <location>
        <begin position="200"/>
        <end position="219"/>
    </location>
</feature>
<reference evidence="2 3" key="1">
    <citation type="submission" date="2016-10" db="EMBL/GenBank/DDBJ databases">
        <authorList>
            <person name="de Groot N.N."/>
        </authorList>
    </citation>
    <scope>NUCLEOTIDE SEQUENCE [LARGE SCALE GENOMIC DNA]</scope>
    <source>
        <strain evidence="2 3">A-4</strain>
    </source>
</reference>
<feature type="transmembrane region" description="Helical" evidence="1">
    <location>
        <begin position="81"/>
        <end position="101"/>
    </location>
</feature>
<keyword evidence="3" id="KW-1185">Reference proteome</keyword>
<name>A0A1G5ZZL1_9STRE</name>
<dbReference type="Proteomes" id="UP000182508">
    <property type="component" value="Unassembled WGS sequence"/>
</dbReference>
<protein>
    <submittedName>
        <fullName evidence="2">Uncharacterized membrane protein YfhO</fullName>
    </submittedName>
</protein>
<feature type="transmembrane region" description="Helical" evidence="1">
    <location>
        <begin position="441"/>
        <end position="460"/>
    </location>
</feature>
<keyword evidence="1" id="KW-0812">Transmembrane</keyword>